<keyword evidence="1" id="KW-0472">Membrane</keyword>
<keyword evidence="1" id="KW-0812">Transmembrane</keyword>
<evidence type="ECO:0000256" key="1">
    <source>
        <dbReference type="SAM" id="Phobius"/>
    </source>
</evidence>
<accession>A0A0G1YI96</accession>
<sequence>MSFGTPGKVQSLSMVFVVLGAVLFLLIGFIELGKSGGLDVLGSMWFYLLIAIIAVPLIFRGSRMFALPLAVGAFSFALAALFLYAGNGYHLSILFG</sequence>
<feature type="transmembrane region" description="Helical" evidence="1">
    <location>
        <begin position="66"/>
        <end position="86"/>
    </location>
</feature>
<evidence type="ECO:0000313" key="2">
    <source>
        <dbReference type="EMBL" id="KKW14682.1"/>
    </source>
</evidence>
<evidence type="ECO:0000313" key="3">
    <source>
        <dbReference type="Proteomes" id="UP000034224"/>
    </source>
</evidence>
<proteinExistence type="predicted"/>
<gene>
    <name evidence="2" type="ORF">UY55_C0005G0030</name>
</gene>
<dbReference type="Proteomes" id="UP000034224">
    <property type="component" value="Unassembled WGS sequence"/>
</dbReference>
<name>A0A0G1YI96_9BACT</name>
<reference evidence="2 3" key="1">
    <citation type="journal article" date="2015" name="Nature">
        <title>rRNA introns, odd ribosomes, and small enigmatic genomes across a large radiation of phyla.</title>
        <authorList>
            <person name="Brown C.T."/>
            <person name="Hug L.A."/>
            <person name="Thomas B.C."/>
            <person name="Sharon I."/>
            <person name="Castelle C.J."/>
            <person name="Singh A."/>
            <person name="Wilkins M.J."/>
            <person name="Williams K.H."/>
            <person name="Banfield J.F."/>
        </authorList>
    </citation>
    <scope>NUCLEOTIDE SEQUENCE [LARGE SCALE GENOMIC DNA]</scope>
</reference>
<comment type="caution">
    <text evidence="2">The sequence shown here is derived from an EMBL/GenBank/DDBJ whole genome shotgun (WGS) entry which is preliminary data.</text>
</comment>
<organism evidence="2 3">
    <name type="scientific">Candidatus Jorgensenbacteria bacterium GW2011_GWB1_50_10</name>
    <dbReference type="NCBI Taxonomy" id="1618665"/>
    <lineage>
        <taxon>Bacteria</taxon>
        <taxon>Candidatus Joergenseniibacteriota</taxon>
    </lineage>
</organism>
<feature type="transmembrane region" description="Helical" evidence="1">
    <location>
        <begin position="42"/>
        <end position="59"/>
    </location>
</feature>
<protein>
    <submittedName>
        <fullName evidence="2">Uncharacterized protein</fullName>
    </submittedName>
</protein>
<dbReference type="EMBL" id="LCQK01000005">
    <property type="protein sequence ID" value="KKW14682.1"/>
    <property type="molecule type" value="Genomic_DNA"/>
</dbReference>
<feature type="transmembrane region" description="Helical" evidence="1">
    <location>
        <begin position="12"/>
        <end position="30"/>
    </location>
</feature>
<dbReference type="AlphaFoldDB" id="A0A0G1YI96"/>
<keyword evidence="1" id="KW-1133">Transmembrane helix</keyword>
<dbReference type="STRING" id="1618665.UY55_C0005G0030"/>